<organism evidence="25">
    <name type="scientific">Rhodnius neglectus</name>
    <dbReference type="NCBI Taxonomy" id="72488"/>
    <lineage>
        <taxon>Eukaryota</taxon>
        <taxon>Metazoa</taxon>
        <taxon>Ecdysozoa</taxon>
        <taxon>Arthropoda</taxon>
        <taxon>Hexapoda</taxon>
        <taxon>Insecta</taxon>
        <taxon>Pterygota</taxon>
        <taxon>Neoptera</taxon>
        <taxon>Paraneoptera</taxon>
        <taxon>Hemiptera</taxon>
        <taxon>Heteroptera</taxon>
        <taxon>Panheteroptera</taxon>
        <taxon>Cimicomorpha</taxon>
        <taxon>Reduviidae</taxon>
        <taxon>Triatominae</taxon>
        <taxon>Rhodnius</taxon>
    </lineage>
</organism>
<feature type="domain" description="Ubiquitin-like" evidence="24">
    <location>
        <begin position="2"/>
        <end position="63"/>
    </location>
</feature>
<comment type="subunit">
    <text evidence="22">Component of the BAG6/BAT3 complex, also named BAT3 complex, at least composed of BAG6, UBL4A and GET4/TRC35. Interacts with GET4; the interaction is direct and localizes BAG6 in the cytosol. Interacts with UBL4A; the interaction is direct and required for UBL4A protein stability. Interacts with AIFM1. Interacts with HSPA2. Interacts with CTCFL. Interacts with p300/EP300. Interacts (via ubiquitin-like domain) with RNF126; required for BAG6-dependent ubiquitination of proteins mislocalized to the cytosol. Interacts (via ubiquitin-like domain) with SGTA; SGTA competes with RNF126 by binding the same region of BAG6, thereby promoting deubiquitination of BAG6-target proteins and rescuing them from degradation. Interacts with ricin A chain. Interacts with VCP and AMFR; both form the VCP/p97-AMFR/gp78 complex. Interacts with SYVN1. Interacts with USP13; the interaction is direct and may mediate UBL4A deubiquitination. Interacts with ZFAND2B. Interacts with KPNA2. Interacts with UBQLN4.</text>
</comment>
<dbReference type="GO" id="GO:0002376">
    <property type="term" value="P:immune system process"/>
    <property type="evidence" value="ECO:0007669"/>
    <property type="project" value="UniProtKB-KW"/>
</dbReference>
<sequence>MIEITIKTLDSRNHSFSVGDELTVKQLKEHIAEPVNVPAESQRLIYCGRVLVDEKKLSEYDVNGKVIHLVQRAPPSSSNDSGGNSGNDFRSTSRRQFRLVQNQNVRVDGGSGNAMYLGAMAFPADLMDAQGITMPQPRHGLSQSRLSVVRTMLRRGRYVLQNLENPNIQESPAEYNGNNIDPLALVAQAAAAAAFAASVTRNTSGQTAPPNPPIISIEADASAGVASEVGSVPEETRASSAEEANEIPTSANDGAADGAAQSAQAAEEPQQGSRSGENGRNGRRYPGTTALADLISMVQDINTRLQPFLERYYVLMRDDPVLENPAEEQRFFNQVSELMHFMSHAYHAISDVMCDFSQPPPRLLRCRPVLIQHSAVLQTGIPIQLNLNSNSQTRGTGTNTGESNENRGATAEQETRGEPEANSEERRNVSNEGSGQTEETEEIPQHARTAPLTSAEQGQGPPQLSGRSVSLGPSNFEFFMDVGQGSITIDSVEATVVTGGASADSENASANLPTGPTSESRDNRTSQSPPDFIQNFMQALAGHMTQALDATNAREDRANSAASHGGGPASQMSSPAAAQGHLNTSTQPTTSTQTRSTTRPHVHIAPALQGMGMPGFFDPFLPCNSHHIRSARRRTQAQSEQTESQQQHQQSAPQPFQQQQPADATNTTSQDLNGSSTVPGRVSGPPTSPPPPFPPVVTAVGSDVASLFGNIQRAGLRTGNQQDDAQRLDGATRTVRWNPNDVTFLFQAHPLQHNFLLHYPNSAGASGPVTLEEIMLNSPDFNYTEGVSLVTDFFVLLARNVRLLDAIGGETRMIMFNMRSAVAQFITSRLLSSGQDTSNITEAVNRINAELRNILESMSGEVTMREDVDFIATLSQLNHTTIPNLIRTVLEQADEGEYWRNITIQLSQYARRLAAILLYCCHNGHDDFERLFLAFARRVIEGAPTLQSWAATRLARLFRSLSSTTDSAECVHHLLVYRMGEGPATLLPALQPPVQPPVVVPATPAAPQPQAQPMEVEEPPPVPEQIADPLPDVILGAEQWHNHVPPDWVPIITRDRERQRRQAVQGPLSDAYLSGMPSKRRKVVTSNKPQGNLTKVISESMSSAMGAAGMGAVDGLAESAGTDPALRAAYKEQVRTTVQTTLRTHPDYKPEKYPNAAKLFGPN</sequence>
<evidence type="ECO:0000256" key="7">
    <source>
        <dbReference type="ARBA" id="ARBA00022490"/>
    </source>
</evidence>
<dbReference type="GO" id="GO:0051787">
    <property type="term" value="F:misfolded protein binding"/>
    <property type="evidence" value="ECO:0007669"/>
    <property type="project" value="TreeGrafter"/>
</dbReference>
<keyword evidence="18" id="KW-0539">Nucleus</keyword>
<dbReference type="InterPro" id="IPR019954">
    <property type="entry name" value="Ubiquitin_CS"/>
</dbReference>
<evidence type="ECO:0000256" key="22">
    <source>
        <dbReference type="ARBA" id="ARBA00046936"/>
    </source>
</evidence>
<evidence type="ECO:0000256" key="9">
    <source>
        <dbReference type="ARBA" id="ARBA00022553"/>
    </source>
</evidence>
<dbReference type="GO" id="GO:0036503">
    <property type="term" value="P:ERAD pathway"/>
    <property type="evidence" value="ECO:0007669"/>
    <property type="project" value="TreeGrafter"/>
</dbReference>
<accession>A0A0P4VMT9</accession>
<evidence type="ECO:0000256" key="6">
    <source>
        <dbReference type="ARBA" id="ARBA00022448"/>
    </source>
</evidence>
<dbReference type="SUPFAM" id="SSF54236">
    <property type="entry name" value="Ubiquitin-like"/>
    <property type="match status" value="1"/>
</dbReference>
<evidence type="ECO:0000256" key="10">
    <source>
        <dbReference type="ARBA" id="ARBA00022703"/>
    </source>
</evidence>
<dbReference type="SMART" id="SM00213">
    <property type="entry name" value="UBQ"/>
    <property type="match status" value="1"/>
</dbReference>
<feature type="compositionally biased region" description="Polar residues" evidence="23">
    <location>
        <begin position="504"/>
        <end position="518"/>
    </location>
</feature>
<dbReference type="InterPro" id="IPR029071">
    <property type="entry name" value="Ubiquitin-like_domsf"/>
</dbReference>
<evidence type="ECO:0000256" key="3">
    <source>
        <dbReference type="ARBA" id="ARBA00004514"/>
    </source>
</evidence>
<feature type="compositionally biased region" description="Polar residues" evidence="23">
    <location>
        <begin position="387"/>
        <end position="407"/>
    </location>
</feature>
<keyword evidence="16" id="KW-0007">Acetylation</keyword>
<keyword evidence="6" id="KW-0813">Transport</keyword>
<feature type="compositionally biased region" description="Polar residues" evidence="23">
    <location>
        <begin position="451"/>
        <end position="470"/>
    </location>
</feature>
<dbReference type="PROSITE" id="PS50053">
    <property type="entry name" value="UBIQUITIN_2"/>
    <property type="match status" value="1"/>
</dbReference>
<dbReference type="PANTHER" id="PTHR15204:SF0">
    <property type="entry name" value="LARGE PROLINE-RICH PROTEIN BAG6"/>
    <property type="match status" value="1"/>
</dbReference>
<dbReference type="GO" id="GO:0030154">
    <property type="term" value="P:cell differentiation"/>
    <property type="evidence" value="ECO:0007669"/>
    <property type="project" value="UniProtKB-KW"/>
</dbReference>
<dbReference type="AlphaFoldDB" id="A0A0P4VMT9"/>
<feature type="region of interest" description="Disordered" evidence="23">
    <location>
        <begin position="500"/>
        <end position="531"/>
    </location>
</feature>
<feature type="compositionally biased region" description="Low complexity" evidence="23">
    <location>
        <begin position="76"/>
        <end position="88"/>
    </location>
</feature>
<feature type="region of interest" description="Disordered" evidence="23">
    <location>
        <begin position="629"/>
        <end position="698"/>
    </location>
</feature>
<proteinExistence type="evidence at transcript level"/>
<dbReference type="GO" id="GO:0031593">
    <property type="term" value="F:polyubiquitin modification-dependent protein binding"/>
    <property type="evidence" value="ECO:0007669"/>
    <property type="project" value="TreeGrafter"/>
</dbReference>
<evidence type="ECO:0000313" key="25">
    <source>
        <dbReference type="EMBL" id="JAI56514.1"/>
    </source>
</evidence>
<dbReference type="GO" id="GO:0006325">
    <property type="term" value="P:chromatin organization"/>
    <property type="evidence" value="ECO:0007669"/>
    <property type="project" value="UniProtKB-KW"/>
</dbReference>
<feature type="compositionally biased region" description="Low complexity" evidence="23">
    <location>
        <begin position="569"/>
        <end position="599"/>
    </location>
</feature>
<reference evidence="25" key="1">
    <citation type="journal article" date="2016" name="PLoS Negl. Trop. Dis.">
        <title>A Deep Insight into the Sialome of Rhodnius neglectus, a Vector of Chagas Disease.</title>
        <authorList>
            <person name="Santiago P.B."/>
            <person name="Assumpcao T.C."/>
            <person name="Araujo C.N."/>
            <person name="Bastos I.M."/>
            <person name="Neves D."/>
            <person name="Silva I.G."/>
            <person name="Charneau S."/>
            <person name="Queiroz R.M."/>
            <person name="Raiol T."/>
            <person name="Oliveira J.V."/>
            <person name="Sousa M.V."/>
            <person name="Calvo E."/>
            <person name="Ribeiro J.M."/>
            <person name="Santana J.M."/>
        </authorList>
    </citation>
    <scope>NUCLEOTIDE SEQUENCE</scope>
    <source>
        <tissue evidence="25">Salivary glands</tissue>
    </source>
</reference>
<dbReference type="GO" id="GO:0005576">
    <property type="term" value="C:extracellular region"/>
    <property type="evidence" value="ECO:0007669"/>
    <property type="project" value="UniProtKB-SubCell"/>
</dbReference>
<dbReference type="InterPro" id="IPR000626">
    <property type="entry name" value="Ubiquitin-like_dom"/>
</dbReference>
<evidence type="ECO:0000256" key="21">
    <source>
        <dbReference type="ARBA" id="ARBA00046003"/>
    </source>
</evidence>
<feature type="region of interest" description="Disordered" evidence="23">
    <location>
        <begin position="71"/>
        <end position="95"/>
    </location>
</feature>
<comment type="function">
    <text evidence="1">Released extracellularly via exosomes, it is a ligand of the natural killer/NK cells receptor NCR3 and stimulates NK cells cytotoxicity. It may thereby trigger NK cells cytotoxicity against neighboring tumor cells and immature myeloid dendritic cells (DC).</text>
</comment>
<dbReference type="InterPro" id="IPR021925">
    <property type="entry name" value="BAG6"/>
</dbReference>
<keyword evidence="14" id="KW-0391">Immunity</keyword>
<evidence type="ECO:0000256" key="17">
    <source>
        <dbReference type="ARBA" id="ARBA00023186"/>
    </source>
</evidence>
<name>A0A0P4VMT9_9HEMI</name>
<feature type="region of interest" description="Disordered" evidence="23">
    <location>
        <begin position="554"/>
        <end position="600"/>
    </location>
</feature>
<keyword evidence="11" id="KW-0677">Repeat</keyword>
<evidence type="ECO:0000256" key="2">
    <source>
        <dbReference type="ARBA" id="ARBA00004123"/>
    </source>
</evidence>
<protein>
    <recommendedName>
        <fullName evidence="5">Large proline-rich protein BAG6</fullName>
    </recommendedName>
    <alternativeName>
        <fullName evidence="20">BCL2-associated athanogene 6</fullName>
    </alternativeName>
    <alternativeName>
        <fullName evidence="19">HLA-B-associated transcript 3</fullName>
    </alternativeName>
</protein>
<evidence type="ECO:0000256" key="11">
    <source>
        <dbReference type="ARBA" id="ARBA00022737"/>
    </source>
</evidence>
<feature type="compositionally biased region" description="Basic and acidic residues" evidence="23">
    <location>
        <begin position="413"/>
        <end position="429"/>
    </location>
</feature>
<evidence type="ECO:0000259" key="24">
    <source>
        <dbReference type="PROSITE" id="PS50053"/>
    </source>
</evidence>
<dbReference type="PROSITE" id="PS00299">
    <property type="entry name" value="UBIQUITIN_1"/>
    <property type="match status" value="1"/>
</dbReference>
<keyword evidence="15" id="KW-0744">Spermatogenesis</keyword>
<dbReference type="Pfam" id="PF12057">
    <property type="entry name" value="BAG6"/>
    <property type="match status" value="1"/>
</dbReference>
<evidence type="ECO:0000256" key="12">
    <source>
        <dbReference type="ARBA" id="ARBA00022782"/>
    </source>
</evidence>
<feature type="compositionally biased region" description="Low complexity" evidence="23">
    <location>
        <begin position="636"/>
        <end position="662"/>
    </location>
</feature>
<feature type="region of interest" description="Disordered" evidence="23">
    <location>
        <begin position="387"/>
        <end position="470"/>
    </location>
</feature>
<keyword evidence="9" id="KW-0597">Phosphoprotein</keyword>
<keyword evidence="12" id="KW-0221">Differentiation</keyword>
<evidence type="ECO:0000256" key="13">
    <source>
        <dbReference type="ARBA" id="ARBA00022853"/>
    </source>
</evidence>
<dbReference type="GO" id="GO:0005634">
    <property type="term" value="C:nucleus"/>
    <property type="evidence" value="ECO:0007669"/>
    <property type="project" value="UniProtKB-SubCell"/>
</dbReference>
<keyword evidence="17" id="KW-0143">Chaperone</keyword>
<evidence type="ECO:0000256" key="15">
    <source>
        <dbReference type="ARBA" id="ARBA00022871"/>
    </source>
</evidence>
<evidence type="ECO:0000256" key="18">
    <source>
        <dbReference type="ARBA" id="ARBA00023242"/>
    </source>
</evidence>
<feature type="compositionally biased region" description="Polar residues" evidence="23">
    <location>
        <begin position="663"/>
        <end position="677"/>
    </location>
</feature>
<evidence type="ECO:0000256" key="4">
    <source>
        <dbReference type="ARBA" id="ARBA00004550"/>
    </source>
</evidence>
<keyword evidence="13" id="KW-0156">Chromatin regulator</keyword>
<keyword evidence="10" id="KW-0053">Apoptosis</keyword>
<comment type="subcellular location">
    <subcellularLocation>
        <location evidence="3">Cytoplasm</location>
        <location evidence="3">Cytosol</location>
    </subcellularLocation>
    <subcellularLocation>
        <location evidence="2">Nucleus</location>
    </subcellularLocation>
    <subcellularLocation>
        <location evidence="4">Secreted</location>
        <location evidence="4">Extracellular exosome</location>
    </subcellularLocation>
</comment>
<dbReference type="Gene3D" id="3.10.20.90">
    <property type="entry name" value="Phosphatidylinositol 3-kinase Catalytic Subunit, Chain A, domain 1"/>
    <property type="match status" value="1"/>
</dbReference>
<feature type="compositionally biased region" description="Pro residues" evidence="23">
    <location>
        <begin position="686"/>
        <end position="695"/>
    </location>
</feature>
<dbReference type="GO" id="GO:0007283">
    <property type="term" value="P:spermatogenesis"/>
    <property type="evidence" value="ECO:0007669"/>
    <property type="project" value="UniProtKB-KW"/>
</dbReference>
<evidence type="ECO:0000256" key="20">
    <source>
        <dbReference type="ARBA" id="ARBA00030033"/>
    </source>
</evidence>
<evidence type="ECO:0000256" key="23">
    <source>
        <dbReference type="SAM" id="MobiDB-lite"/>
    </source>
</evidence>
<evidence type="ECO:0000256" key="5">
    <source>
        <dbReference type="ARBA" id="ARBA00021614"/>
    </source>
</evidence>
<dbReference type="GO" id="GO:0006915">
    <property type="term" value="P:apoptotic process"/>
    <property type="evidence" value="ECO:0007669"/>
    <property type="project" value="UniProtKB-KW"/>
</dbReference>
<evidence type="ECO:0000256" key="8">
    <source>
        <dbReference type="ARBA" id="ARBA00022525"/>
    </source>
</evidence>
<evidence type="ECO:0000256" key="1">
    <source>
        <dbReference type="ARBA" id="ARBA00002067"/>
    </source>
</evidence>
<dbReference type="PANTHER" id="PTHR15204">
    <property type="entry name" value="LARGE PROLINE-RICH PROTEIN BAG6"/>
    <property type="match status" value="1"/>
</dbReference>
<evidence type="ECO:0000256" key="19">
    <source>
        <dbReference type="ARBA" id="ARBA00029739"/>
    </source>
</evidence>
<feature type="region of interest" description="Disordered" evidence="23">
    <location>
        <begin position="225"/>
        <end position="287"/>
    </location>
</feature>
<evidence type="ECO:0000256" key="14">
    <source>
        <dbReference type="ARBA" id="ARBA00022859"/>
    </source>
</evidence>
<dbReference type="FunFam" id="3.10.20.90:FF:000161">
    <property type="entry name" value="Uncharacterized protein, isoform C"/>
    <property type="match status" value="1"/>
</dbReference>
<feature type="compositionally biased region" description="Low complexity" evidence="23">
    <location>
        <begin position="250"/>
        <end position="278"/>
    </location>
</feature>
<dbReference type="CDD" id="cd01809">
    <property type="entry name" value="Ubl_BAG6"/>
    <property type="match status" value="1"/>
</dbReference>
<keyword evidence="8" id="KW-0964">Secreted</keyword>
<keyword evidence="7" id="KW-0963">Cytoplasm</keyword>
<dbReference type="EMBL" id="GDKW01000081">
    <property type="protein sequence ID" value="JAI56514.1"/>
    <property type="molecule type" value="mRNA"/>
</dbReference>
<dbReference type="Pfam" id="PF00240">
    <property type="entry name" value="ubiquitin"/>
    <property type="match status" value="1"/>
</dbReference>
<comment type="function">
    <text evidence="21">Involved in DNA damage-induced apoptosis: following DNA damage, accumulates in the nucleus and forms a complex with p300/EP300, enhancing p300/EP300-mediated p53/TP53 acetylation leading to increase p53/TP53 transcriptional activity. When nuclear, may also act as a component of some chromatin regulator complex that regulates histone 3 'Lys-4' dimethylation (H3K4me2).</text>
</comment>
<dbReference type="GO" id="GO:0071818">
    <property type="term" value="C:BAT3 complex"/>
    <property type="evidence" value="ECO:0007669"/>
    <property type="project" value="TreeGrafter"/>
</dbReference>
<evidence type="ECO:0000256" key="16">
    <source>
        <dbReference type="ARBA" id="ARBA00022990"/>
    </source>
</evidence>